<dbReference type="GO" id="GO:0016491">
    <property type="term" value="F:oxidoreductase activity"/>
    <property type="evidence" value="ECO:0007669"/>
    <property type="project" value="UniProtKB-KW"/>
</dbReference>
<dbReference type="Gene3D" id="3.30.9.10">
    <property type="entry name" value="D-Amino Acid Oxidase, subunit A, domain 2"/>
    <property type="match status" value="1"/>
</dbReference>
<keyword evidence="6" id="KW-1185">Reference proteome</keyword>
<sequence length="279" mass="30927">MTQNQLKKRFPWMNTDNVTLGSYGLENEGWLDPWSLLKSFKEKAIDLGAKYYNAEVTGFNVVDDDANPIDPTQFAPNGRRLNSVMVSMINSPEVVEVKSSYVVLTAGAWSGQLGKLLGIGTGPKEENLHMPIPVEPHPSGSYVRREGFGGNYLCGKSPNECDEPSCEDLNVNYDFFDTEIWPNLAHRIPVMEKLKVKSAWAGYYDYNCLDQNAIIGSHPAYGNFLMATGFSGHGIQQSPAVGKLVSEKILAGEFQTIDVSKFGFERCITETPVLERCVI</sequence>
<feature type="domain" description="FAD dependent oxidoreductase" evidence="4">
    <location>
        <begin position="2"/>
        <end position="247"/>
    </location>
</feature>
<dbReference type="GO" id="GO:0005739">
    <property type="term" value="C:mitochondrion"/>
    <property type="evidence" value="ECO:0007669"/>
    <property type="project" value="GOC"/>
</dbReference>
<dbReference type="InterPro" id="IPR036188">
    <property type="entry name" value="FAD/NAD-bd_sf"/>
</dbReference>
<evidence type="ECO:0000313" key="6">
    <source>
        <dbReference type="Proteomes" id="UP000230750"/>
    </source>
</evidence>
<comment type="caution">
    <text evidence="5">The sequence shown here is derived from an EMBL/GenBank/DDBJ whole genome shotgun (WGS) entry which is preliminary data.</text>
</comment>
<name>A0A2G8JI32_STIJA</name>
<dbReference type="AlphaFoldDB" id="A0A2G8JI32"/>
<evidence type="ECO:0000313" key="5">
    <source>
        <dbReference type="EMBL" id="PIK35387.1"/>
    </source>
</evidence>
<accession>A0A2G8JI32</accession>
<dbReference type="SUPFAM" id="SSF51905">
    <property type="entry name" value="FAD/NAD(P)-binding domain"/>
    <property type="match status" value="1"/>
</dbReference>
<keyword evidence="1" id="KW-0560">Oxidoreductase</keyword>
<evidence type="ECO:0000256" key="2">
    <source>
        <dbReference type="ARBA" id="ARBA00039785"/>
    </source>
</evidence>
<proteinExistence type="predicted"/>
<dbReference type="PANTHER" id="PTHR13847:SF287">
    <property type="entry name" value="FAD-DEPENDENT OXIDOREDUCTASE DOMAIN-CONTAINING PROTEIN 1"/>
    <property type="match status" value="1"/>
</dbReference>
<evidence type="ECO:0000256" key="1">
    <source>
        <dbReference type="ARBA" id="ARBA00023002"/>
    </source>
</evidence>
<protein>
    <recommendedName>
        <fullName evidence="2">FAD-dependent oxidoreductase domain-containing protein 1</fullName>
    </recommendedName>
</protein>
<dbReference type="STRING" id="307972.A0A2G8JI32"/>
<evidence type="ECO:0000259" key="4">
    <source>
        <dbReference type="Pfam" id="PF01266"/>
    </source>
</evidence>
<dbReference type="EMBL" id="MRZV01001914">
    <property type="protein sequence ID" value="PIK35387.1"/>
    <property type="molecule type" value="Genomic_DNA"/>
</dbReference>
<organism evidence="5 6">
    <name type="scientific">Stichopus japonicus</name>
    <name type="common">Sea cucumber</name>
    <dbReference type="NCBI Taxonomy" id="307972"/>
    <lineage>
        <taxon>Eukaryota</taxon>
        <taxon>Metazoa</taxon>
        <taxon>Echinodermata</taxon>
        <taxon>Eleutherozoa</taxon>
        <taxon>Echinozoa</taxon>
        <taxon>Holothuroidea</taxon>
        <taxon>Aspidochirotacea</taxon>
        <taxon>Aspidochirotida</taxon>
        <taxon>Stichopodidae</taxon>
        <taxon>Apostichopus</taxon>
    </lineage>
</organism>
<dbReference type="Gene3D" id="3.50.50.60">
    <property type="entry name" value="FAD/NAD(P)-binding domain"/>
    <property type="match status" value="1"/>
</dbReference>
<comment type="function">
    <text evidence="3">Required for the assembly of the mitochondrial membrane respiratory chain NADH dehydrogenase (Complex I). Involved in mid-late stages of complex I assembly.</text>
</comment>
<dbReference type="PANTHER" id="PTHR13847">
    <property type="entry name" value="SARCOSINE DEHYDROGENASE-RELATED"/>
    <property type="match status" value="1"/>
</dbReference>
<reference evidence="5 6" key="1">
    <citation type="journal article" date="2017" name="PLoS Biol.">
        <title>The sea cucumber genome provides insights into morphological evolution and visceral regeneration.</title>
        <authorList>
            <person name="Zhang X."/>
            <person name="Sun L."/>
            <person name="Yuan J."/>
            <person name="Sun Y."/>
            <person name="Gao Y."/>
            <person name="Zhang L."/>
            <person name="Li S."/>
            <person name="Dai H."/>
            <person name="Hamel J.F."/>
            <person name="Liu C."/>
            <person name="Yu Y."/>
            <person name="Liu S."/>
            <person name="Lin W."/>
            <person name="Guo K."/>
            <person name="Jin S."/>
            <person name="Xu P."/>
            <person name="Storey K.B."/>
            <person name="Huan P."/>
            <person name="Zhang T."/>
            <person name="Zhou Y."/>
            <person name="Zhang J."/>
            <person name="Lin C."/>
            <person name="Li X."/>
            <person name="Xing L."/>
            <person name="Huo D."/>
            <person name="Sun M."/>
            <person name="Wang L."/>
            <person name="Mercier A."/>
            <person name="Li F."/>
            <person name="Yang H."/>
            <person name="Xiang J."/>
        </authorList>
    </citation>
    <scope>NUCLEOTIDE SEQUENCE [LARGE SCALE GENOMIC DNA]</scope>
    <source>
        <strain evidence="5">Shaxun</strain>
        <tissue evidence="5">Muscle</tissue>
    </source>
</reference>
<evidence type="ECO:0000256" key="3">
    <source>
        <dbReference type="ARBA" id="ARBA00046185"/>
    </source>
</evidence>
<dbReference type="InterPro" id="IPR006076">
    <property type="entry name" value="FAD-dep_OxRdtase"/>
</dbReference>
<gene>
    <name evidence="5" type="ORF">BSL78_27786</name>
</gene>
<dbReference type="Pfam" id="PF01266">
    <property type="entry name" value="DAO"/>
    <property type="match status" value="1"/>
</dbReference>
<dbReference type="OrthoDB" id="424974at2759"/>
<dbReference type="GO" id="GO:0032981">
    <property type="term" value="P:mitochondrial respiratory chain complex I assembly"/>
    <property type="evidence" value="ECO:0007669"/>
    <property type="project" value="TreeGrafter"/>
</dbReference>
<dbReference type="Proteomes" id="UP000230750">
    <property type="component" value="Unassembled WGS sequence"/>
</dbReference>